<dbReference type="Pfam" id="PF01612">
    <property type="entry name" value="DNA_pol_A_exo1"/>
    <property type="match status" value="1"/>
</dbReference>
<dbReference type="Gene3D" id="1.10.150.80">
    <property type="entry name" value="HRDC domain"/>
    <property type="match status" value="1"/>
</dbReference>
<keyword evidence="5" id="KW-1185">Reference proteome</keyword>
<keyword evidence="2" id="KW-0812">Transmembrane</keyword>
<gene>
    <name evidence="4" type="ORF">ACHAWO_008259</name>
</gene>
<dbReference type="InterPro" id="IPR002562">
    <property type="entry name" value="3'-5'_exonuclease_dom"/>
</dbReference>
<dbReference type="InterPro" id="IPR045092">
    <property type="entry name" value="Rrp6-like"/>
</dbReference>
<evidence type="ECO:0000256" key="1">
    <source>
        <dbReference type="SAM" id="MobiDB-lite"/>
    </source>
</evidence>
<feature type="compositionally biased region" description="Low complexity" evidence="1">
    <location>
        <begin position="500"/>
        <end position="520"/>
    </location>
</feature>
<dbReference type="AlphaFoldDB" id="A0ABD3MRI6"/>
<proteinExistence type="predicted"/>
<dbReference type="EMBL" id="JALLPJ020001383">
    <property type="protein sequence ID" value="KAL3766585.1"/>
    <property type="molecule type" value="Genomic_DNA"/>
</dbReference>
<protein>
    <recommendedName>
        <fullName evidence="3">3'-5' exonuclease domain-containing protein</fullName>
    </recommendedName>
</protein>
<feature type="transmembrane region" description="Helical" evidence="2">
    <location>
        <begin position="745"/>
        <end position="765"/>
    </location>
</feature>
<feature type="region of interest" description="Disordered" evidence="1">
    <location>
        <begin position="483"/>
        <end position="533"/>
    </location>
</feature>
<dbReference type="SUPFAM" id="SSF47819">
    <property type="entry name" value="HRDC-like"/>
    <property type="match status" value="1"/>
</dbReference>
<name>A0ABD3MRI6_9STRA</name>
<comment type="caution">
    <text evidence="4">The sequence shown here is derived from an EMBL/GenBank/DDBJ whole genome shotgun (WGS) entry which is preliminary data.</text>
</comment>
<dbReference type="Gene3D" id="3.30.420.10">
    <property type="entry name" value="Ribonuclease H-like superfamily/Ribonuclease H"/>
    <property type="match status" value="1"/>
</dbReference>
<feature type="region of interest" description="Disordered" evidence="1">
    <location>
        <begin position="1"/>
        <end position="31"/>
    </location>
</feature>
<keyword evidence="2" id="KW-0472">Membrane</keyword>
<accession>A0ABD3MRI6</accession>
<keyword evidence="2" id="KW-1133">Transmembrane helix</keyword>
<evidence type="ECO:0000256" key="2">
    <source>
        <dbReference type="SAM" id="Phobius"/>
    </source>
</evidence>
<feature type="domain" description="3'-5' exonuclease" evidence="3">
    <location>
        <begin position="288"/>
        <end position="472"/>
    </location>
</feature>
<dbReference type="Proteomes" id="UP001530400">
    <property type="component" value="Unassembled WGS sequence"/>
</dbReference>
<dbReference type="SUPFAM" id="SSF53098">
    <property type="entry name" value="Ribonuclease H-like"/>
    <property type="match status" value="1"/>
</dbReference>
<feature type="compositionally biased region" description="Polar residues" evidence="1">
    <location>
        <begin position="521"/>
        <end position="533"/>
    </location>
</feature>
<dbReference type="SMART" id="SM00474">
    <property type="entry name" value="35EXOc"/>
    <property type="match status" value="1"/>
</dbReference>
<sequence length="771" mass="87565">MGRYRGGHRKNKQWWKKKKNDNSSSHHGMPEADSMLVEKYLSMYRTKAFALLNTPESKQHEQSHLGVEKPYTVGSHIFPALTNEICRQPYIDLPDSLTGKERKHIHALCCMLDLYHCGAGSNAESDDPNAKKRRIVVSIFANGLANVPNIESPHNDNDSFPSRKCRPWYNCASSALKSDLCRLSSKDINQLQSTNGTVNNSYVQRIVAIEEEKELVSRFAKYPEQSLRTSARRDVSSNDSDAPQIQIDSLDLSGSASADLSRVPTPNKCPWMLVDTVQKFEECVNELMFGLDYKITNPSRVPLLHELAFDLEMYNHSGGEKKTALRTCLIQLTSNVAEKDYVIDPLAPGIWDTVCTHLGPLFSDASVVKIGHGIGGMDTTSLHRDFGIIVVNAFDTHEASAVLANRKKGGLGLASLCRHYGLPSWKEYSELKHMYQASDWSKRPLDAQALEYGRFDVRCLIMLRKLLMRDLVQRDMIGGKNPFNYLMKKGPKEGKRGALSTQSSNAETSTNESVTESSFSREGSMSIESYSQPSSFDEFKDVMHIFDDGNADEDDESADDFVDAKEMPSPTKEQTRILHAMDLPSFHHLMQAMKISNKRCLSLWAGDDEEHVLRHPKLLSMIEQSRTGKGLGRFWSDANHKLFIALTKWRFEVAEREGIDAYEVCSLDFLLHAAYKTPLDRHEMRRFTYFLPELLEDDRLPYCQELQELIASSDAFKLRKQLPLAEMERFDVVFYRDPKRERRLAVLKILLGTATIVGIASILMMRKIRRR</sequence>
<dbReference type="InterPro" id="IPR012337">
    <property type="entry name" value="RNaseH-like_sf"/>
</dbReference>
<feature type="compositionally biased region" description="Basic residues" evidence="1">
    <location>
        <begin position="1"/>
        <end position="19"/>
    </location>
</feature>
<dbReference type="InterPro" id="IPR010997">
    <property type="entry name" value="HRDC-like_sf"/>
</dbReference>
<organism evidence="4 5">
    <name type="scientific">Cyclotella atomus</name>
    <dbReference type="NCBI Taxonomy" id="382360"/>
    <lineage>
        <taxon>Eukaryota</taxon>
        <taxon>Sar</taxon>
        <taxon>Stramenopiles</taxon>
        <taxon>Ochrophyta</taxon>
        <taxon>Bacillariophyta</taxon>
        <taxon>Coscinodiscophyceae</taxon>
        <taxon>Thalassiosirophycidae</taxon>
        <taxon>Stephanodiscales</taxon>
        <taxon>Stephanodiscaceae</taxon>
        <taxon>Cyclotella</taxon>
    </lineage>
</organism>
<evidence type="ECO:0000313" key="5">
    <source>
        <dbReference type="Proteomes" id="UP001530400"/>
    </source>
</evidence>
<dbReference type="InterPro" id="IPR036397">
    <property type="entry name" value="RNaseH_sf"/>
</dbReference>
<dbReference type="InterPro" id="IPR044876">
    <property type="entry name" value="HRDC_dom_sf"/>
</dbReference>
<reference evidence="4 5" key="1">
    <citation type="submission" date="2024-10" db="EMBL/GenBank/DDBJ databases">
        <title>Updated reference genomes for cyclostephanoid diatoms.</title>
        <authorList>
            <person name="Roberts W.R."/>
            <person name="Alverson A.J."/>
        </authorList>
    </citation>
    <scope>NUCLEOTIDE SEQUENCE [LARGE SCALE GENOMIC DNA]</scope>
    <source>
        <strain evidence="4 5">AJA010-31</strain>
    </source>
</reference>
<evidence type="ECO:0000259" key="3">
    <source>
        <dbReference type="SMART" id="SM00474"/>
    </source>
</evidence>
<dbReference type="PANTHER" id="PTHR12124">
    <property type="entry name" value="POLYMYOSITIS/SCLERODERMA AUTOANTIGEN-RELATED"/>
    <property type="match status" value="1"/>
</dbReference>
<evidence type="ECO:0000313" key="4">
    <source>
        <dbReference type="EMBL" id="KAL3766585.1"/>
    </source>
</evidence>
<dbReference type="PANTHER" id="PTHR12124:SF47">
    <property type="entry name" value="EXOSOME COMPONENT 10"/>
    <property type="match status" value="1"/>
</dbReference>